<sequence>MATTKWLLDPTHSELGFKVKHLMISNVSGTFKSFSAQMETEDTDLAKAQIQLTAQVASISTNNDQRDAHLRNSDFFEADTYPELQFLSTRVEKVDNETFHLFGELTLKGVTGPVKLTVDYNGVTNDPWGNERAGFTVNGKINRKEWGLSYNAVLETGGVALGEEVKISADIQMVKEAVSVAA</sequence>
<dbReference type="OrthoDB" id="9811006at2"/>
<proteinExistence type="predicted"/>
<evidence type="ECO:0000259" key="1">
    <source>
        <dbReference type="SMART" id="SM00867"/>
    </source>
</evidence>
<evidence type="ECO:0000313" key="3">
    <source>
        <dbReference type="Proteomes" id="UP000184368"/>
    </source>
</evidence>
<dbReference type="RefSeq" id="WP_073042057.1">
    <property type="nucleotide sequence ID" value="NZ_FQUO01000005.1"/>
</dbReference>
<gene>
    <name evidence="2" type="ORF">SAMN05444008_105253</name>
</gene>
<dbReference type="Proteomes" id="UP000184368">
    <property type="component" value="Unassembled WGS sequence"/>
</dbReference>
<protein>
    <submittedName>
        <fullName evidence="2">Polyisoprenoid-binding protein YceI</fullName>
    </submittedName>
</protein>
<dbReference type="SMART" id="SM00867">
    <property type="entry name" value="YceI"/>
    <property type="match status" value="1"/>
</dbReference>
<dbReference type="STRING" id="1302690.BUE76_21565"/>
<dbReference type="SUPFAM" id="SSF101874">
    <property type="entry name" value="YceI-like"/>
    <property type="match status" value="1"/>
</dbReference>
<evidence type="ECO:0000313" key="2">
    <source>
        <dbReference type="EMBL" id="SHF18412.1"/>
    </source>
</evidence>
<keyword evidence="3" id="KW-1185">Reference proteome</keyword>
<reference evidence="2 3" key="1">
    <citation type="submission" date="2016-11" db="EMBL/GenBank/DDBJ databases">
        <authorList>
            <person name="Jaros S."/>
            <person name="Januszkiewicz K."/>
            <person name="Wedrychowicz H."/>
        </authorList>
    </citation>
    <scope>NUCLEOTIDE SEQUENCE [LARGE SCALE GENOMIC DNA]</scope>
    <source>
        <strain evidence="2 3">DSM 26897</strain>
    </source>
</reference>
<dbReference type="PANTHER" id="PTHR34406:SF1">
    <property type="entry name" value="PROTEIN YCEI"/>
    <property type="match status" value="1"/>
</dbReference>
<accession>A0A1M4ZKR2</accession>
<organism evidence="2 3">
    <name type="scientific">Cnuella takakiae</name>
    <dbReference type="NCBI Taxonomy" id="1302690"/>
    <lineage>
        <taxon>Bacteria</taxon>
        <taxon>Pseudomonadati</taxon>
        <taxon>Bacteroidota</taxon>
        <taxon>Chitinophagia</taxon>
        <taxon>Chitinophagales</taxon>
        <taxon>Chitinophagaceae</taxon>
        <taxon>Cnuella</taxon>
    </lineage>
</organism>
<dbReference type="InterPro" id="IPR036761">
    <property type="entry name" value="TTHA0802/YceI-like_sf"/>
</dbReference>
<name>A0A1M4ZKR2_9BACT</name>
<dbReference type="InterPro" id="IPR007372">
    <property type="entry name" value="Lipid/polyisoprenoid-bd_YceI"/>
</dbReference>
<feature type="domain" description="Lipid/polyisoprenoid-binding YceI-like" evidence="1">
    <location>
        <begin position="5"/>
        <end position="174"/>
    </location>
</feature>
<dbReference type="EMBL" id="FQUO01000005">
    <property type="protein sequence ID" value="SHF18412.1"/>
    <property type="molecule type" value="Genomic_DNA"/>
</dbReference>
<dbReference type="Gene3D" id="2.40.128.110">
    <property type="entry name" value="Lipid/polyisoprenoid-binding, YceI-like"/>
    <property type="match status" value="1"/>
</dbReference>
<dbReference type="PANTHER" id="PTHR34406">
    <property type="entry name" value="PROTEIN YCEI"/>
    <property type="match status" value="1"/>
</dbReference>
<dbReference type="Pfam" id="PF04264">
    <property type="entry name" value="YceI"/>
    <property type="match status" value="1"/>
</dbReference>
<dbReference type="AlphaFoldDB" id="A0A1M4ZKR2"/>